<dbReference type="AlphaFoldDB" id="A0A8T8X991"/>
<dbReference type="Proteomes" id="UP000249497">
    <property type="component" value="Unassembled WGS sequence"/>
</dbReference>
<organism evidence="1 2">
    <name type="scientific">Aspergillus japonicus CBS 114.51</name>
    <dbReference type="NCBI Taxonomy" id="1448312"/>
    <lineage>
        <taxon>Eukaryota</taxon>
        <taxon>Fungi</taxon>
        <taxon>Dikarya</taxon>
        <taxon>Ascomycota</taxon>
        <taxon>Pezizomycotina</taxon>
        <taxon>Eurotiomycetes</taxon>
        <taxon>Eurotiomycetidae</taxon>
        <taxon>Eurotiales</taxon>
        <taxon>Aspergillaceae</taxon>
        <taxon>Aspergillus</taxon>
        <taxon>Aspergillus subgen. Circumdati</taxon>
    </lineage>
</organism>
<evidence type="ECO:0000313" key="2">
    <source>
        <dbReference type="Proteomes" id="UP000249497"/>
    </source>
</evidence>
<dbReference type="RefSeq" id="XP_025530647.1">
    <property type="nucleotide sequence ID" value="XM_025671435.1"/>
</dbReference>
<gene>
    <name evidence="1" type="ORF">BO86DRAFT_386835</name>
</gene>
<dbReference type="EMBL" id="KZ824777">
    <property type="protein sequence ID" value="RAH84753.1"/>
    <property type="molecule type" value="Genomic_DNA"/>
</dbReference>
<reference evidence="1 2" key="1">
    <citation type="submission" date="2018-02" db="EMBL/GenBank/DDBJ databases">
        <title>The genomes of Aspergillus section Nigri reveals drivers in fungal speciation.</title>
        <authorList>
            <consortium name="DOE Joint Genome Institute"/>
            <person name="Vesth T.C."/>
            <person name="Nybo J."/>
            <person name="Theobald S."/>
            <person name="Brandl J."/>
            <person name="Frisvad J.C."/>
            <person name="Nielsen K.F."/>
            <person name="Lyhne E.K."/>
            <person name="Kogle M.E."/>
            <person name="Kuo A."/>
            <person name="Riley R."/>
            <person name="Clum A."/>
            <person name="Nolan M."/>
            <person name="Lipzen A."/>
            <person name="Salamov A."/>
            <person name="Henrissat B."/>
            <person name="Wiebenga A."/>
            <person name="De vries R.P."/>
            <person name="Grigoriev I.V."/>
            <person name="Mortensen U.H."/>
            <person name="Andersen M.R."/>
            <person name="Baker S.E."/>
        </authorList>
    </citation>
    <scope>NUCLEOTIDE SEQUENCE [LARGE SCALE GENOMIC DNA]</scope>
    <source>
        <strain evidence="1 2">CBS 114.51</strain>
    </source>
</reference>
<sequence length="52" mass="6080">MENDPTNEIQSVVGLLHPVDLYSVHPLFWTMQLPNSTQFLVLRRLRNCELIT</sequence>
<accession>A0A8T8X991</accession>
<proteinExistence type="predicted"/>
<dbReference type="GeneID" id="37175127"/>
<keyword evidence="2" id="KW-1185">Reference proteome</keyword>
<name>A0A8T8X991_ASPJA</name>
<evidence type="ECO:0000313" key="1">
    <source>
        <dbReference type="EMBL" id="RAH84753.1"/>
    </source>
</evidence>
<protein>
    <submittedName>
        <fullName evidence="1">Uncharacterized protein</fullName>
    </submittedName>
</protein>